<feature type="region of interest" description="Disordered" evidence="1">
    <location>
        <begin position="66"/>
        <end position="94"/>
    </location>
</feature>
<sequence length="94" mass="10428">MRLIARCEGNKVKTTGKCDQVVSTYYILAVVAACAQLMRQQHILNQQKREGSHKSGTSKLLLESGISSGEKQVSTHHHLRAPIPRKAFRSTESP</sequence>
<protein>
    <submittedName>
        <fullName evidence="3">(Mediterranean fruit fly) hypothetical protein</fullName>
    </submittedName>
</protein>
<organism evidence="3 4">
    <name type="scientific">Ceratitis capitata</name>
    <name type="common">Mediterranean fruit fly</name>
    <name type="synonym">Tephritis capitata</name>
    <dbReference type="NCBI Taxonomy" id="7213"/>
    <lineage>
        <taxon>Eukaryota</taxon>
        <taxon>Metazoa</taxon>
        <taxon>Ecdysozoa</taxon>
        <taxon>Arthropoda</taxon>
        <taxon>Hexapoda</taxon>
        <taxon>Insecta</taxon>
        <taxon>Pterygota</taxon>
        <taxon>Neoptera</taxon>
        <taxon>Endopterygota</taxon>
        <taxon>Diptera</taxon>
        <taxon>Brachycera</taxon>
        <taxon>Muscomorpha</taxon>
        <taxon>Tephritoidea</taxon>
        <taxon>Tephritidae</taxon>
        <taxon>Ceratitis</taxon>
        <taxon>Ceratitis</taxon>
    </lineage>
</organism>
<name>A0A811VCR2_CERCA</name>
<evidence type="ECO:0000313" key="3">
    <source>
        <dbReference type="EMBL" id="CAD7012012.1"/>
    </source>
</evidence>
<dbReference type="Proteomes" id="UP000606786">
    <property type="component" value="Unassembled WGS sequence"/>
</dbReference>
<proteinExistence type="predicted"/>
<dbReference type="EMBL" id="CAJHJT010000056">
    <property type="protein sequence ID" value="CAD7012012.1"/>
    <property type="molecule type" value="Genomic_DNA"/>
</dbReference>
<reference evidence="3" key="1">
    <citation type="submission" date="2020-11" db="EMBL/GenBank/DDBJ databases">
        <authorList>
            <person name="Whitehead M."/>
        </authorList>
    </citation>
    <scope>NUCLEOTIDE SEQUENCE</scope>
    <source>
        <strain evidence="3">EGII</strain>
    </source>
</reference>
<dbReference type="PROSITE" id="PS51257">
    <property type="entry name" value="PROKAR_LIPOPROTEIN"/>
    <property type="match status" value="1"/>
</dbReference>
<keyword evidence="2" id="KW-0472">Membrane</keyword>
<gene>
    <name evidence="3" type="ORF">CCAP1982_LOCUS20123</name>
</gene>
<feature type="transmembrane region" description="Helical" evidence="2">
    <location>
        <begin position="21"/>
        <end position="38"/>
    </location>
</feature>
<accession>A0A811VCR2</accession>
<keyword evidence="4" id="KW-1185">Reference proteome</keyword>
<evidence type="ECO:0000256" key="2">
    <source>
        <dbReference type="SAM" id="Phobius"/>
    </source>
</evidence>
<keyword evidence="2" id="KW-1133">Transmembrane helix</keyword>
<keyword evidence="2" id="KW-0812">Transmembrane</keyword>
<evidence type="ECO:0000313" key="4">
    <source>
        <dbReference type="Proteomes" id="UP000606786"/>
    </source>
</evidence>
<comment type="caution">
    <text evidence="3">The sequence shown here is derived from an EMBL/GenBank/DDBJ whole genome shotgun (WGS) entry which is preliminary data.</text>
</comment>
<evidence type="ECO:0000256" key="1">
    <source>
        <dbReference type="SAM" id="MobiDB-lite"/>
    </source>
</evidence>
<dbReference type="AlphaFoldDB" id="A0A811VCR2"/>